<name>A0ABP1FP47_9CHLO</name>
<dbReference type="SUPFAM" id="SSF51735">
    <property type="entry name" value="NAD(P)-binding Rossmann-fold domains"/>
    <property type="match status" value="1"/>
</dbReference>
<protein>
    <submittedName>
        <fullName evidence="3">G3990 protein</fullName>
    </submittedName>
</protein>
<proteinExistence type="inferred from homology"/>
<reference evidence="3 4" key="1">
    <citation type="submission" date="2024-06" db="EMBL/GenBank/DDBJ databases">
        <authorList>
            <person name="Kraege A."/>
            <person name="Thomma B."/>
        </authorList>
    </citation>
    <scope>NUCLEOTIDE SEQUENCE [LARGE SCALE GENOMIC DNA]</scope>
</reference>
<evidence type="ECO:0000313" key="3">
    <source>
        <dbReference type="EMBL" id="CAL5221740.1"/>
    </source>
</evidence>
<dbReference type="EMBL" id="CAXHTA020000005">
    <property type="protein sequence ID" value="CAL5221740.1"/>
    <property type="molecule type" value="Genomic_DNA"/>
</dbReference>
<evidence type="ECO:0000256" key="1">
    <source>
        <dbReference type="ARBA" id="ARBA00007637"/>
    </source>
</evidence>
<evidence type="ECO:0000313" key="4">
    <source>
        <dbReference type="Proteomes" id="UP001497392"/>
    </source>
</evidence>
<accession>A0ABP1FP47</accession>
<gene>
    <name evidence="3" type="primary">g3990</name>
    <name evidence="3" type="ORF">VP750_LOCUS3399</name>
</gene>
<evidence type="ECO:0000256" key="2">
    <source>
        <dbReference type="ARBA" id="ARBA00023027"/>
    </source>
</evidence>
<sequence>MADDTLLRFCLRQELFTSRLVICNSGALATFLQSEEDWSITCTTRSSNSPSQQQSGLLECSFGKPLESGSVLEEAIRGSTHILSTIPPVKGTATDPVLLSVERALCEWGSSESARWLGYLSSTSVYGDWGGAWVNEGSELRASDPKSRGHDRWLTEQAWAGLHHEHGLPVHIFRLGGIYGPGRSALDSAMRAGSSTSKARRGAQLYTNRCHVYDICQVLLASMQRPRPGAVYNVVDDNPASRAQVMAYVQELLGGQAPAIQDSGDQDTTMRRLKTEEKRVENRLIKEELEVTLEFPTYREGLHAIRIGDTRPFSGQHE</sequence>
<dbReference type="InterPro" id="IPR036291">
    <property type="entry name" value="NAD(P)-bd_dom_sf"/>
</dbReference>
<dbReference type="Gene3D" id="3.40.50.720">
    <property type="entry name" value="NAD(P)-binding Rossmann-like Domain"/>
    <property type="match status" value="1"/>
</dbReference>
<keyword evidence="4" id="KW-1185">Reference proteome</keyword>
<keyword evidence="2" id="KW-0520">NAD</keyword>
<comment type="similarity">
    <text evidence="1">Belongs to the NAD(P)-dependent epimerase/dehydratase family.</text>
</comment>
<organism evidence="3 4">
    <name type="scientific">Coccomyxa viridis</name>
    <dbReference type="NCBI Taxonomy" id="1274662"/>
    <lineage>
        <taxon>Eukaryota</taxon>
        <taxon>Viridiplantae</taxon>
        <taxon>Chlorophyta</taxon>
        <taxon>core chlorophytes</taxon>
        <taxon>Trebouxiophyceae</taxon>
        <taxon>Trebouxiophyceae incertae sedis</taxon>
        <taxon>Coccomyxaceae</taxon>
        <taxon>Coccomyxa</taxon>
    </lineage>
</organism>
<dbReference type="PANTHER" id="PTHR43574">
    <property type="entry name" value="EPIMERASE-RELATED"/>
    <property type="match status" value="1"/>
</dbReference>
<dbReference type="Proteomes" id="UP001497392">
    <property type="component" value="Unassembled WGS sequence"/>
</dbReference>
<comment type="caution">
    <text evidence="3">The sequence shown here is derived from an EMBL/GenBank/DDBJ whole genome shotgun (WGS) entry which is preliminary data.</text>
</comment>